<keyword evidence="8" id="KW-1185">Reference proteome</keyword>
<dbReference type="InterPro" id="IPR000914">
    <property type="entry name" value="SBP_5_dom"/>
</dbReference>
<dbReference type="Gene3D" id="3.10.105.10">
    <property type="entry name" value="Dipeptide-binding Protein, Domain 3"/>
    <property type="match status" value="2"/>
</dbReference>
<feature type="signal peptide" evidence="5">
    <location>
        <begin position="1"/>
        <end position="20"/>
    </location>
</feature>
<evidence type="ECO:0000256" key="1">
    <source>
        <dbReference type="ARBA" id="ARBA00005695"/>
    </source>
</evidence>
<keyword evidence="4" id="KW-1133">Transmembrane helix</keyword>
<evidence type="ECO:0000313" key="8">
    <source>
        <dbReference type="Proteomes" id="UP000604046"/>
    </source>
</evidence>
<evidence type="ECO:0000313" key="7">
    <source>
        <dbReference type="EMBL" id="CAE7263627.1"/>
    </source>
</evidence>
<reference evidence="7" key="1">
    <citation type="submission" date="2021-02" db="EMBL/GenBank/DDBJ databases">
        <authorList>
            <person name="Dougan E. K."/>
            <person name="Rhodes N."/>
            <person name="Thang M."/>
            <person name="Chan C."/>
        </authorList>
    </citation>
    <scope>NUCLEOTIDE SEQUENCE</scope>
</reference>
<keyword evidence="3 5" id="KW-0732">Signal</keyword>
<comment type="similarity">
    <text evidence="1">Belongs to the bacterial solute-binding protein 5 family.</text>
</comment>
<dbReference type="PANTHER" id="PTHR30290">
    <property type="entry name" value="PERIPLASMIC BINDING COMPONENT OF ABC TRANSPORTER"/>
    <property type="match status" value="1"/>
</dbReference>
<name>A0A812MFL0_9DINO</name>
<keyword evidence="2" id="KW-0813">Transport</keyword>
<comment type="caution">
    <text evidence="7">The sequence shown here is derived from an EMBL/GenBank/DDBJ whole genome shotgun (WGS) entry which is preliminary data.</text>
</comment>
<dbReference type="AlphaFoldDB" id="A0A812MFL0"/>
<dbReference type="GO" id="GO:1904680">
    <property type="term" value="F:peptide transmembrane transporter activity"/>
    <property type="evidence" value="ECO:0007669"/>
    <property type="project" value="TreeGrafter"/>
</dbReference>
<evidence type="ECO:0000256" key="3">
    <source>
        <dbReference type="ARBA" id="ARBA00022729"/>
    </source>
</evidence>
<dbReference type="EMBL" id="CAJNDS010001524">
    <property type="protein sequence ID" value="CAE7263627.1"/>
    <property type="molecule type" value="Genomic_DNA"/>
</dbReference>
<feature type="chain" id="PRO_5032589147" evidence="5">
    <location>
        <begin position="21"/>
        <end position="604"/>
    </location>
</feature>
<dbReference type="InterPro" id="IPR039424">
    <property type="entry name" value="SBP_5"/>
</dbReference>
<evidence type="ECO:0000256" key="5">
    <source>
        <dbReference type="SAM" id="SignalP"/>
    </source>
</evidence>
<evidence type="ECO:0000256" key="4">
    <source>
        <dbReference type="SAM" id="Phobius"/>
    </source>
</evidence>
<feature type="transmembrane region" description="Helical" evidence="4">
    <location>
        <begin position="560"/>
        <end position="582"/>
    </location>
</feature>
<dbReference type="SUPFAM" id="SSF53850">
    <property type="entry name" value="Periplasmic binding protein-like II"/>
    <property type="match status" value="2"/>
</dbReference>
<proteinExistence type="inferred from homology"/>
<protein>
    <submittedName>
        <fullName evidence="7">NikA protein</fullName>
    </submittedName>
</protein>
<keyword evidence="4" id="KW-0812">Transmembrane</keyword>
<dbReference type="PANTHER" id="PTHR30290:SF9">
    <property type="entry name" value="OLIGOPEPTIDE-BINDING PROTEIN APPA"/>
    <property type="match status" value="1"/>
</dbReference>
<gene>
    <name evidence="7" type="primary">nikA</name>
    <name evidence="7" type="ORF">SNAT2548_LOCUS13864</name>
</gene>
<keyword evidence="4" id="KW-0472">Membrane</keyword>
<dbReference type="OrthoDB" id="37683at2759"/>
<dbReference type="Gene3D" id="3.40.190.10">
    <property type="entry name" value="Periplasmic binding protein-like II"/>
    <property type="match status" value="1"/>
</dbReference>
<evidence type="ECO:0000256" key="2">
    <source>
        <dbReference type="ARBA" id="ARBA00022448"/>
    </source>
</evidence>
<feature type="domain" description="Solute-binding protein family 5" evidence="6">
    <location>
        <begin position="241"/>
        <end position="557"/>
    </location>
</feature>
<sequence>MWAPLLQVLLILGHVREALSACKSAELDFIVVEGDALLASLEDDVRSDLAKLGISVATRFLSKDDFNSNMTSGNFNLCFSETWGPPYDPHSFAAAWKSPDEAHFSALKGLQAPMTQDQLTTKVSDVLLEENLVQREQKWKEILTATHQQAIDLPFSGKRIPTVLSNRLAGYVAGQQQFDYPVHTLRTLSGSSTITVAPGAQTGLFDTVGRLDPHTYRPNEFFANNWVYEGLLTYGPGGVREPALAESWTVTDLSGGGQEYRFALKQNVKFHDGSDWNCTVAKLNFDHVLAKPLTTGDYHGWYDLPLQVSSWSCAGTYEFVLFTKDKYYPLLQELTYIRPLRMLSPAMFASGISTDPMTENSCHAGWGSITGNGETLTCAGVRGVSGTGPFKFVETLPNGDVRFDKHADYWRGEPQISQIIVKKYSGHAAVMAALLDGSLDAVMGAGVLEPADFNTIRTAHSSSFQVFLGPAIQNRVIIMNANKAPTDDLTLRKVIMHAVNKAAIIDKELFGMAEPVDALFPKNAPYCDVDLTPRWDYDFEKAQLLWCPAESAGENGDVTMTVLIVVVVVVVVAMGVVAFILFKVGKKQGARACTARIHLAAFMV</sequence>
<dbReference type="Proteomes" id="UP000604046">
    <property type="component" value="Unassembled WGS sequence"/>
</dbReference>
<evidence type="ECO:0000259" key="6">
    <source>
        <dbReference type="Pfam" id="PF00496"/>
    </source>
</evidence>
<dbReference type="Pfam" id="PF00496">
    <property type="entry name" value="SBP_bac_5"/>
    <property type="match status" value="1"/>
</dbReference>
<accession>A0A812MFL0</accession>
<organism evidence="7 8">
    <name type="scientific">Symbiodinium natans</name>
    <dbReference type="NCBI Taxonomy" id="878477"/>
    <lineage>
        <taxon>Eukaryota</taxon>
        <taxon>Sar</taxon>
        <taxon>Alveolata</taxon>
        <taxon>Dinophyceae</taxon>
        <taxon>Suessiales</taxon>
        <taxon>Symbiodiniaceae</taxon>
        <taxon>Symbiodinium</taxon>
    </lineage>
</organism>
<dbReference type="GO" id="GO:0015833">
    <property type="term" value="P:peptide transport"/>
    <property type="evidence" value="ECO:0007669"/>
    <property type="project" value="TreeGrafter"/>
</dbReference>